<dbReference type="AlphaFoldDB" id="A0A7C9KJ44"/>
<evidence type="ECO:0000259" key="3">
    <source>
        <dbReference type="PROSITE" id="PS51635"/>
    </source>
</evidence>
<feature type="short sequence motif" description="GXSXG" evidence="2">
    <location>
        <begin position="79"/>
        <end position="83"/>
    </location>
</feature>
<comment type="caution">
    <text evidence="4">The sequence shown here is derived from an EMBL/GenBank/DDBJ whole genome shotgun (WGS) entry which is preliminary data.</text>
</comment>
<dbReference type="GO" id="GO:0016787">
    <property type="term" value="F:hydrolase activity"/>
    <property type="evidence" value="ECO:0007669"/>
    <property type="project" value="UniProtKB-UniRule"/>
</dbReference>
<organism evidence="4 5">
    <name type="scientific">Sandarakinorhabdus fusca</name>
    <dbReference type="NCBI Taxonomy" id="1439888"/>
    <lineage>
        <taxon>Bacteria</taxon>
        <taxon>Pseudomonadati</taxon>
        <taxon>Pseudomonadota</taxon>
        <taxon>Alphaproteobacteria</taxon>
        <taxon>Sphingomonadales</taxon>
        <taxon>Sphingosinicellaceae</taxon>
        <taxon>Sandarakinorhabdus</taxon>
    </lineage>
</organism>
<dbReference type="InterPro" id="IPR024282">
    <property type="entry name" value="DUF3376"/>
</dbReference>
<keyword evidence="5" id="KW-1185">Reference proteome</keyword>
<feature type="active site" description="Nucleophile" evidence="2">
    <location>
        <position position="81"/>
    </location>
</feature>
<feature type="active site" description="Proton acceptor" evidence="2">
    <location>
        <position position="317"/>
    </location>
</feature>
<evidence type="ECO:0000256" key="2">
    <source>
        <dbReference type="PROSITE-ProRule" id="PRU01161"/>
    </source>
</evidence>
<feature type="short sequence motif" description="DGA/G" evidence="2">
    <location>
        <begin position="317"/>
        <end position="319"/>
    </location>
</feature>
<dbReference type="RefSeq" id="WP_152578223.1">
    <property type="nucleotide sequence ID" value="NZ_JAATJI010000002.1"/>
</dbReference>
<dbReference type="InterPro" id="IPR019894">
    <property type="entry name" value="Patatin-related_protein"/>
</dbReference>
<keyword evidence="2" id="KW-0378">Hydrolase</keyword>
<reference evidence="4 5" key="1">
    <citation type="submission" date="2019-09" db="EMBL/GenBank/DDBJ databases">
        <title>Polymorphobacter sp. isolated from a lake in China.</title>
        <authorList>
            <person name="Liu Z."/>
        </authorList>
    </citation>
    <scope>NUCLEOTIDE SEQUENCE [LARGE SCALE GENOMIC DNA]</scope>
    <source>
        <strain evidence="4 5">D40P</strain>
    </source>
</reference>
<dbReference type="Proteomes" id="UP000481327">
    <property type="component" value="Unassembled WGS sequence"/>
</dbReference>
<proteinExistence type="predicted"/>
<dbReference type="OrthoDB" id="8728704at2"/>
<feature type="domain" description="PNPLA" evidence="3">
    <location>
        <begin position="10"/>
        <end position="330"/>
    </location>
</feature>
<protein>
    <submittedName>
        <fullName evidence="4">Patatin-like protein</fullName>
    </submittedName>
</protein>
<dbReference type="Pfam" id="PF11856">
    <property type="entry name" value="DUF3376"/>
    <property type="match status" value="1"/>
</dbReference>
<sequence>MREKELRLALVCYGGVSLAIYMHGTTKEVWKLARASMRRHQPPGAVLPPASDTEIVYGALLDALAPRLDLRVLVDIVAGASAGGINGILLAQAISQGSDMEPLRELWLEGADSDRLLEPEGAAERFSKLWATPLVRWAERRGLAMEDAADPATRGEVARKLSRLMRSRWFTPPFSGSGFSGVLYDALKAMESGEHTPPLLPPLQPLDLFVTVTDYHGAAETLRLHSPPEITENEHRLVIGFNDAGPGADGTRHLGDIAELAFAARATASFPGAFPPARIGEIDAVVADRSAAWPGRAAFLRRIFPGRTKPEAVTLIDGAVLNSRPFGPAIEALSQRPSHREVDRRFVYVDPKPGMHGQAPDNGPRDSMLLPGFFSTVLRSLADIPRQQPINDNLAAIEALSARVRRLRHVVDGMTPAVDAAIENAIGFRVFMFTPTPERLADWRSRTQAVAAREAGFAYAAYGQLKIAQIVESLSERLAAVGGASIDSVRAGLWRHVHARGLDRAAQGLEKAGAASDYVTFLRSFDLEYRIRRLRFVIRRVNTMAETAVAPADRHSLEVMKAGLYEIVGPHLQRRLPEYHPPDVVAAAAAAAAEPAAALAALAASYALKALDTASDTALVALFAQLATRAQRRGLLSAYLGFAFFDIAMLPLLQGDGVDEFEEIKVDRLSPDDALSLRHLGGARLKGAQLNAFGAFFSRAYREHDYLWGRLHGAERLIDIVASSLPDDAKLPADRLAALKHDAFAAIVDTERRRLTMIPDLLAVLATALGLKDDVPPENAG</sequence>
<keyword evidence="2" id="KW-0442">Lipid degradation</keyword>
<dbReference type="EMBL" id="WIOL01000003">
    <property type="protein sequence ID" value="MQT17799.1"/>
    <property type="molecule type" value="Genomic_DNA"/>
</dbReference>
<evidence type="ECO:0000313" key="5">
    <source>
        <dbReference type="Proteomes" id="UP000481327"/>
    </source>
</evidence>
<dbReference type="InterPro" id="IPR002641">
    <property type="entry name" value="PNPLA_dom"/>
</dbReference>
<dbReference type="InterPro" id="IPR016035">
    <property type="entry name" value="Acyl_Trfase/lysoPLipase"/>
</dbReference>
<dbReference type="NCBIfam" id="TIGR03607">
    <property type="entry name" value="patatin-like protein"/>
    <property type="match status" value="1"/>
</dbReference>
<keyword evidence="1 2" id="KW-0443">Lipid metabolism</keyword>
<comment type="caution">
    <text evidence="2">Lacks conserved residue(s) required for the propagation of feature annotation.</text>
</comment>
<dbReference type="GO" id="GO:0016042">
    <property type="term" value="P:lipid catabolic process"/>
    <property type="evidence" value="ECO:0007669"/>
    <property type="project" value="UniProtKB-UniRule"/>
</dbReference>
<dbReference type="Pfam" id="PF01734">
    <property type="entry name" value="Patatin"/>
    <property type="match status" value="1"/>
</dbReference>
<gene>
    <name evidence="4" type="ORF">F3168_11085</name>
</gene>
<evidence type="ECO:0000256" key="1">
    <source>
        <dbReference type="ARBA" id="ARBA00023098"/>
    </source>
</evidence>
<dbReference type="Gene3D" id="3.40.1090.10">
    <property type="entry name" value="Cytosolic phospholipase A2 catalytic domain"/>
    <property type="match status" value="1"/>
</dbReference>
<dbReference type="SUPFAM" id="SSF52151">
    <property type="entry name" value="FabD/lysophospholipase-like"/>
    <property type="match status" value="1"/>
</dbReference>
<name>A0A7C9KJ44_9SPHN</name>
<dbReference type="PROSITE" id="PS51635">
    <property type="entry name" value="PNPLA"/>
    <property type="match status" value="1"/>
</dbReference>
<accession>A0A7C9KJ44</accession>
<evidence type="ECO:0000313" key="4">
    <source>
        <dbReference type="EMBL" id="MQT17799.1"/>
    </source>
</evidence>